<dbReference type="GO" id="GO:0006508">
    <property type="term" value="P:proteolysis"/>
    <property type="evidence" value="ECO:0007669"/>
    <property type="project" value="InterPro"/>
</dbReference>
<dbReference type="AlphaFoldDB" id="A0A3N6PEA0"/>
<dbReference type="Pfam" id="PF13975">
    <property type="entry name" value="gag-asp_proteas"/>
    <property type="match status" value="2"/>
</dbReference>
<feature type="domain" description="Peptidase A2" evidence="2">
    <location>
        <begin position="145"/>
        <end position="158"/>
    </location>
</feature>
<proteinExistence type="predicted"/>
<comment type="caution">
    <text evidence="3">The sequence shown here is derived from an EMBL/GenBank/DDBJ whole genome shotgun (WGS) entry which is preliminary data.</text>
</comment>
<reference evidence="3 4" key="1">
    <citation type="journal article" date="2018" name="ACS Chem. Biol.">
        <title>Ketoreductase domain dysfunction expands chemodiversity: malyngamide biosynthesis in the cyanobacterium Okeania hirsuta.</title>
        <authorList>
            <person name="Moss N.A."/>
            <person name="Leao T."/>
            <person name="Rankin M."/>
            <person name="McCullough T.M."/>
            <person name="Qu P."/>
            <person name="Korobeynikov A."/>
            <person name="Smith J.L."/>
            <person name="Gerwick L."/>
            <person name="Gerwick W.H."/>
        </authorList>
    </citation>
    <scope>NUCLEOTIDE SEQUENCE [LARGE SCALE GENOMIC DNA]</scope>
    <source>
        <strain evidence="3 4">PAB10Feb10-1</strain>
    </source>
</reference>
<dbReference type="SUPFAM" id="SSF50630">
    <property type="entry name" value="Acid proteases"/>
    <property type="match status" value="2"/>
</dbReference>
<protein>
    <recommendedName>
        <fullName evidence="2">Peptidase A2 domain-containing protein</fullName>
    </recommendedName>
</protein>
<feature type="domain" description="Peptidase A2" evidence="2">
    <location>
        <begin position="281"/>
        <end position="358"/>
    </location>
</feature>
<dbReference type="OrthoDB" id="947490at2"/>
<dbReference type="PROSITE" id="PS50175">
    <property type="entry name" value="ASP_PROT_RETROV"/>
    <property type="match status" value="2"/>
</dbReference>
<dbReference type="Proteomes" id="UP000269154">
    <property type="component" value="Unassembled WGS sequence"/>
</dbReference>
<dbReference type="InterPro" id="IPR034122">
    <property type="entry name" value="Retropepsin-like_bacterial"/>
</dbReference>
<gene>
    <name evidence="3" type="ORF">D5R40_24560</name>
</gene>
<evidence type="ECO:0000313" key="3">
    <source>
        <dbReference type="EMBL" id="RQH29639.1"/>
    </source>
</evidence>
<name>A0A3N6PEA0_9CYAN</name>
<keyword evidence="4" id="KW-1185">Reference proteome</keyword>
<dbReference type="CDD" id="cd05483">
    <property type="entry name" value="retropepsin_like_bacteria"/>
    <property type="match status" value="2"/>
</dbReference>
<accession>A0A3N6PEA0</accession>
<evidence type="ECO:0000259" key="2">
    <source>
        <dbReference type="PROSITE" id="PS50175"/>
    </source>
</evidence>
<evidence type="ECO:0000313" key="4">
    <source>
        <dbReference type="Proteomes" id="UP000269154"/>
    </source>
</evidence>
<dbReference type="PROSITE" id="PS00141">
    <property type="entry name" value="ASP_PROTEASE"/>
    <property type="match status" value="2"/>
</dbReference>
<dbReference type="GO" id="GO:0004190">
    <property type="term" value="F:aspartic-type endopeptidase activity"/>
    <property type="evidence" value="ECO:0007669"/>
    <property type="project" value="InterPro"/>
</dbReference>
<organism evidence="3 4">
    <name type="scientific">Okeania hirsuta</name>
    <dbReference type="NCBI Taxonomy" id="1458930"/>
    <lineage>
        <taxon>Bacteria</taxon>
        <taxon>Bacillati</taxon>
        <taxon>Cyanobacteriota</taxon>
        <taxon>Cyanophyceae</taxon>
        <taxon>Oscillatoriophycideae</taxon>
        <taxon>Oscillatoriales</taxon>
        <taxon>Microcoleaceae</taxon>
        <taxon>Okeania</taxon>
    </lineage>
</organism>
<dbReference type="RefSeq" id="WP_124155325.1">
    <property type="nucleotide sequence ID" value="NZ_CAWOLW010000100.1"/>
</dbReference>
<dbReference type="InterPro" id="IPR021109">
    <property type="entry name" value="Peptidase_aspartic_dom_sf"/>
</dbReference>
<keyword evidence="1" id="KW-0378">Hydrolase</keyword>
<dbReference type="InterPro" id="IPR001995">
    <property type="entry name" value="Peptidase_A2_cat"/>
</dbReference>
<evidence type="ECO:0000256" key="1">
    <source>
        <dbReference type="ARBA" id="ARBA00022801"/>
    </source>
</evidence>
<dbReference type="EMBL" id="RCBY01000189">
    <property type="protein sequence ID" value="RQH29639.1"/>
    <property type="molecule type" value="Genomic_DNA"/>
</dbReference>
<sequence>MPKTTSIKLIISVIGIIGFLFTPQPNFSEQNHPTTLAQIPSSKPSRLSQEVLQELTQCLRKIVKPTEASLEAIQVASMQCTMRVIMLAPDGKFRPDANQRMEALLEISGASLPEILSQGKATVKLEKLTNSQVFTLPVIVAGETKNFLLDTGASNTIIDSKIAQNLGLASTPIPNDLLSYFVVGDDCSNVNANIHTLPTITVDAATVNGLQGMGLSKTAIPGNLSGVLGLDFLKGFDVIINPQTSQLELLPPSSSVNNTIPLIGRMGVMLAEVKINGKGPFLFLLDTGADLMVLSRNLANELGIDIANAEKIDVLGFCGTEIAQKTQLDTVSLQQHEVSQLDGIIIDNQILDLIGIDGIVGQNFLSRYQQHWRFDKSNKLGFPETGSLLLTPLGND</sequence>
<dbReference type="InterPro" id="IPR001969">
    <property type="entry name" value="Aspartic_peptidase_AS"/>
</dbReference>
<dbReference type="Gene3D" id="2.40.70.10">
    <property type="entry name" value="Acid Proteases"/>
    <property type="match status" value="2"/>
</dbReference>